<sequence length="295" mass="31435">MLTEKRNKHSYHLHEQSTYDILQLMNEQDKKVPEVVENVLPQIERAVETMVAAIEKGNKVIYLGAGTSGRLGVLDASECPPTFGVSSDVIQGIIAGGDGALRVAVEGAEDDEQLGGKDVEEAAEHGDVIVGIASSGGTPYVLGAVNKAKSLGLSTIGISCNEDTKLSQEADIAIELPVGPEVVTGSTRLKAGTAQKVVLNMLSTATMVRTGKVYENLMVNLQAKNHKLRKRAVSIIKELTQADDKEAAQAYDKADGDTKAAILMQMFGVELAIAQEKLDKYKGNFVKAIGELDSV</sequence>
<dbReference type="InterPro" id="IPR005486">
    <property type="entry name" value="Glucokinase_regulatory_CS"/>
</dbReference>
<dbReference type="OrthoDB" id="9813395at2"/>
<dbReference type="InterPro" id="IPR046348">
    <property type="entry name" value="SIS_dom_sf"/>
</dbReference>
<dbReference type="InterPro" id="IPR005488">
    <property type="entry name" value="Etherase_MurQ"/>
</dbReference>
<dbReference type="FunFam" id="3.40.50.10490:FF:000014">
    <property type="entry name" value="N-acetylmuramic acid 6-phosphate etherase"/>
    <property type="match status" value="1"/>
</dbReference>
<comment type="subunit">
    <text evidence="3">Homodimer.</text>
</comment>
<dbReference type="EMBL" id="CDGG01000001">
    <property type="protein sequence ID" value="CEI81945.1"/>
    <property type="molecule type" value="Genomic_DNA"/>
</dbReference>
<dbReference type="GO" id="GO:0009254">
    <property type="term" value="P:peptidoglycan turnover"/>
    <property type="evidence" value="ECO:0007669"/>
    <property type="project" value="TreeGrafter"/>
</dbReference>
<dbReference type="PANTHER" id="PTHR10088">
    <property type="entry name" value="GLUCOKINASE REGULATORY PROTEIN"/>
    <property type="match status" value="1"/>
</dbReference>
<dbReference type="GO" id="GO:0097367">
    <property type="term" value="F:carbohydrate derivative binding"/>
    <property type="evidence" value="ECO:0007669"/>
    <property type="project" value="InterPro"/>
</dbReference>
<evidence type="ECO:0000313" key="6">
    <source>
        <dbReference type="Proteomes" id="UP000040453"/>
    </source>
</evidence>
<comment type="similarity">
    <text evidence="3">Belongs to the GCKR-like family. MurNAc-6-P etherase subfamily.</text>
</comment>
<dbReference type="GO" id="GO:0046348">
    <property type="term" value="P:amino sugar catabolic process"/>
    <property type="evidence" value="ECO:0007669"/>
    <property type="project" value="InterPro"/>
</dbReference>
<keyword evidence="2 3" id="KW-0119">Carbohydrate metabolism</keyword>
<evidence type="ECO:0000256" key="3">
    <source>
        <dbReference type="HAMAP-Rule" id="MF_00068"/>
    </source>
</evidence>
<keyword evidence="6" id="KW-1185">Reference proteome</keyword>
<dbReference type="NCBIfam" id="NF003915">
    <property type="entry name" value="PRK05441.1"/>
    <property type="match status" value="1"/>
</dbReference>
<protein>
    <recommendedName>
        <fullName evidence="3">N-acetylmuramic acid 6-phosphate etherase</fullName>
        <shortName evidence="3">MurNAc-6-P etherase</shortName>
        <ecNumber evidence="3">4.2.1.126</ecNumber>
    </recommendedName>
    <alternativeName>
        <fullName evidence="3">N-acetylmuramic acid 6-phosphate hydrolase</fullName>
    </alternativeName>
    <alternativeName>
        <fullName evidence="3">N-acetylmuramic acid 6-phosphate lyase</fullName>
    </alternativeName>
</protein>
<feature type="active site" evidence="3">
    <location>
        <position position="109"/>
    </location>
</feature>
<dbReference type="HAMAP" id="MF_00068">
    <property type="entry name" value="MurQ"/>
    <property type="match status" value="1"/>
</dbReference>
<dbReference type="EC" id="4.2.1.126" evidence="3"/>
<dbReference type="InterPro" id="IPR001347">
    <property type="entry name" value="SIS_dom"/>
</dbReference>
<dbReference type="Gene3D" id="3.40.50.10490">
    <property type="entry name" value="Glucose-6-phosphate isomerase like protein, domain 1"/>
    <property type="match status" value="1"/>
</dbReference>
<dbReference type="GO" id="GO:0016803">
    <property type="term" value="F:ether hydrolase activity"/>
    <property type="evidence" value="ECO:0007669"/>
    <property type="project" value="TreeGrafter"/>
</dbReference>
<evidence type="ECO:0000256" key="1">
    <source>
        <dbReference type="ARBA" id="ARBA00023239"/>
    </source>
</evidence>
<name>A0A0A1M9D2_9BACI</name>
<dbReference type="Pfam" id="PF22645">
    <property type="entry name" value="GKRP_SIS_N"/>
    <property type="match status" value="1"/>
</dbReference>
<comment type="pathway">
    <text evidence="3">Amino-sugar metabolism; N-acetylmuramate degradation.</text>
</comment>
<dbReference type="NCBIfam" id="TIGR00274">
    <property type="entry name" value="N-acetylmuramic acid 6-phosphate etherase"/>
    <property type="match status" value="1"/>
</dbReference>
<dbReference type="Proteomes" id="UP000040453">
    <property type="component" value="Unassembled WGS sequence"/>
</dbReference>
<proteinExistence type="inferred from homology"/>
<dbReference type="GO" id="GO:0016835">
    <property type="term" value="F:carbon-oxygen lyase activity"/>
    <property type="evidence" value="ECO:0007669"/>
    <property type="project" value="UniProtKB-UniRule"/>
</dbReference>
<dbReference type="PROSITE" id="PS01272">
    <property type="entry name" value="GCKR"/>
    <property type="match status" value="1"/>
</dbReference>
<dbReference type="STRING" id="545501.BN997_01800"/>
<gene>
    <name evidence="5" type="primary">murQ_1</name>
    <name evidence="3" type="synonym">murQ</name>
    <name evidence="5" type="ORF">BN997_01800</name>
</gene>
<dbReference type="InterPro" id="IPR040190">
    <property type="entry name" value="MURQ/GCKR"/>
</dbReference>
<evidence type="ECO:0000256" key="2">
    <source>
        <dbReference type="ARBA" id="ARBA00023277"/>
    </source>
</evidence>
<dbReference type="AlphaFoldDB" id="A0A0A1M9D2"/>
<keyword evidence="1 3" id="KW-0456">Lyase</keyword>
<dbReference type="Gene3D" id="1.10.8.1080">
    <property type="match status" value="1"/>
</dbReference>
<reference evidence="5 6" key="1">
    <citation type="submission" date="2014-11" db="EMBL/GenBank/DDBJ databases">
        <authorList>
            <person name="Urmite Genomes Urmite Genomes"/>
        </authorList>
    </citation>
    <scope>NUCLEOTIDE SEQUENCE [LARGE SCALE GENOMIC DNA]</scope>
    <source>
        <strain evidence="5 6">Oc5</strain>
    </source>
</reference>
<dbReference type="NCBIfam" id="NF009222">
    <property type="entry name" value="PRK12570.1"/>
    <property type="match status" value="1"/>
</dbReference>
<comment type="function">
    <text evidence="3">Specifically catalyzes the cleavage of the D-lactyl ether substituent of MurNAc 6-phosphate, producing GlcNAc 6-phosphate and D-lactate.</text>
</comment>
<dbReference type="PANTHER" id="PTHR10088:SF4">
    <property type="entry name" value="GLUCOKINASE REGULATORY PROTEIN"/>
    <property type="match status" value="1"/>
</dbReference>
<dbReference type="UniPathway" id="UPA00342"/>
<accession>A0A0A1M9D2</accession>
<feature type="active site" description="Proton donor" evidence="3">
    <location>
        <position position="78"/>
    </location>
</feature>
<dbReference type="CDD" id="cd05007">
    <property type="entry name" value="SIS_Etherase"/>
    <property type="match status" value="1"/>
</dbReference>
<evidence type="ECO:0000313" key="5">
    <source>
        <dbReference type="EMBL" id="CEI81945.1"/>
    </source>
</evidence>
<comment type="catalytic activity">
    <reaction evidence="3">
        <text>N-acetyl-D-muramate 6-phosphate + H2O = N-acetyl-D-glucosamine 6-phosphate + (R)-lactate</text>
        <dbReference type="Rhea" id="RHEA:26410"/>
        <dbReference type="ChEBI" id="CHEBI:15377"/>
        <dbReference type="ChEBI" id="CHEBI:16004"/>
        <dbReference type="ChEBI" id="CHEBI:57513"/>
        <dbReference type="ChEBI" id="CHEBI:58722"/>
        <dbReference type="EC" id="4.2.1.126"/>
    </reaction>
</comment>
<comment type="miscellaneous">
    <text evidence="3">A lyase-type mechanism (elimination/hydration) is suggested for the cleavage of the lactyl ether bond of MurNAc 6-phosphate, with the formation of an alpha,beta-unsaturated aldehyde intermediate with (E)-stereochemistry, followed by the syn addition of water to give product.</text>
</comment>
<dbReference type="GO" id="GO:0097173">
    <property type="term" value="P:N-acetylmuramic acid catabolic process"/>
    <property type="evidence" value="ECO:0007669"/>
    <property type="project" value="UniProtKB-UniPathway"/>
</dbReference>
<evidence type="ECO:0000259" key="4">
    <source>
        <dbReference type="PROSITE" id="PS51464"/>
    </source>
</evidence>
<dbReference type="RefSeq" id="WP_042531422.1">
    <property type="nucleotide sequence ID" value="NZ_CDGG01000001.1"/>
</dbReference>
<dbReference type="PROSITE" id="PS51464">
    <property type="entry name" value="SIS"/>
    <property type="match status" value="1"/>
</dbReference>
<organism evidence="5 6">
    <name type="scientific">Oceanobacillus oncorhynchi</name>
    <dbReference type="NCBI Taxonomy" id="545501"/>
    <lineage>
        <taxon>Bacteria</taxon>
        <taxon>Bacillati</taxon>
        <taxon>Bacillota</taxon>
        <taxon>Bacilli</taxon>
        <taxon>Bacillales</taxon>
        <taxon>Bacillaceae</taxon>
        <taxon>Oceanobacillus</taxon>
    </lineage>
</organism>
<feature type="domain" description="SIS" evidence="4">
    <location>
        <begin position="50"/>
        <end position="212"/>
    </location>
</feature>
<dbReference type="SUPFAM" id="SSF53697">
    <property type="entry name" value="SIS domain"/>
    <property type="match status" value="1"/>
</dbReference>